<dbReference type="AlphaFoldDB" id="A0A2S6GRR6"/>
<dbReference type="GO" id="GO:0072344">
    <property type="term" value="P:rescue of stalled ribosome"/>
    <property type="evidence" value="ECO:0007669"/>
    <property type="project" value="TreeGrafter"/>
</dbReference>
<evidence type="ECO:0000313" key="5">
    <source>
        <dbReference type="Proteomes" id="UP000239203"/>
    </source>
</evidence>
<reference evidence="4 5" key="1">
    <citation type="submission" date="2018-02" db="EMBL/GenBank/DDBJ databases">
        <title>Genomic Encyclopedia of Archaeal and Bacterial Type Strains, Phase II (KMG-II): from individual species to whole genera.</title>
        <authorList>
            <person name="Goeker M."/>
        </authorList>
    </citation>
    <scope>NUCLEOTIDE SEQUENCE [LARGE SCALE GENOMIC DNA]</scope>
    <source>
        <strain evidence="4 5">YU 961-1</strain>
    </source>
</reference>
<gene>
    <name evidence="4" type="ORF">CLV40_10641</name>
</gene>
<dbReference type="PANTHER" id="PTHR47814">
    <property type="entry name" value="PEPTIDYL-TRNA HYDROLASE ARFB"/>
    <property type="match status" value="1"/>
</dbReference>
<dbReference type="Gene3D" id="3.30.160.20">
    <property type="match status" value="1"/>
</dbReference>
<protein>
    <submittedName>
        <fullName evidence="4">Ribosome-associated protein</fullName>
    </submittedName>
</protein>
<name>A0A2S6GRR6_9PSEU</name>
<dbReference type="SUPFAM" id="SSF75620">
    <property type="entry name" value="Release factor"/>
    <property type="match status" value="1"/>
</dbReference>
<dbReference type="EMBL" id="PTIX01000006">
    <property type="protein sequence ID" value="PPK67811.1"/>
    <property type="molecule type" value="Genomic_DNA"/>
</dbReference>
<evidence type="ECO:0000256" key="1">
    <source>
        <dbReference type="ARBA" id="ARBA00010835"/>
    </source>
</evidence>
<accession>A0A2S6GRR6</accession>
<comment type="caution">
    <text evidence="4">The sequence shown here is derived from an EMBL/GenBank/DDBJ whole genome shotgun (WGS) entry which is preliminary data.</text>
</comment>
<dbReference type="RefSeq" id="WP_181043470.1">
    <property type="nucleotide sequence ID" value="NZ_CP154825.1"/>
</dbReference>
<dbReference type="InterPro" id="IPR045853">
    <property type="entry name" value="Pep_chain_release_fac_I_sf"/>
</dbReference>
<keyword evidence="5" id="KW-1185">Reference proteome</keyword>
<evidence type="ECO:0000259" key="3">
    <source>
        <dbReference type="Pfam" id="PF00472"/>
    </source>
</evidence>
<sequence>MLDDVSELVVSSALVIPAAELRERFSRSSGPGGQGVNTADSRVELSFDVVRSPSVPEHLRERMVARLANRLVDGVLTIAASEYRAQLANRAAARERLAALLRQAAAPPPPKRRDTKPSRGARERRLTAKRQRSLTKQSRRVTRDE</sequence>
<comment type="similarity">
    <text evidence="1">Belongs to the prokaryotic/mitochondrial release factor family.</text>
</comment>
<dbReference type="NCBIfam" id="NF006718">
    <property type="entry name" value="PRK09256.1"/>
    <property type="match status" value="1"/>
</dbReference>
<feature type="compositionally biased region" description="Basic residues" evidence="2">
    <location>
        <begin position="127"/>
        <end position="145"/>
    </location>
</feature>
<dbReference type="Proteomes" id="UP000239203">
    <property type="component" value="Unassembled WGS sequence"/>
</dbReference>
<dbReference type="InterPro" id="IPR000352">
    <property type="entry name" value="Pep_chain_release_fac_I"/>
</dbReference>
<dbReference type="GO" id="GO:0003747">
    <property type="term" value="F:translation release factor activity"/>
    <property type="evidence" value="ECO:0007669"/>
    <property type="project" value="InterPro"/>
</dbReference>
<dbReference type="GO" id="GO:0004045">
    <property type="term" value="F:peptidyl-tRNA hydrolase activity"/>
    <property type="evidence" value="ECO:0007669"/>
    <property type="project" value="TreeGrafter"/>
</dbReference>
<feature type="compositionally biased region" description="Basic and acidic residues" evidence="2">
    <location>
        <begin position="111"/>
        <end position="126"/>
    </location>
</feature>
<evidence type="ECO:0000256" key="2">
    <source>
        <dbReference type="SAM" id="MobiDB-lite"/>
    </source>
</evidence>
<dbReference type="PANTHER" id="PTHR47814:SF1">
    <property type="entry name" value="PEPTIDYL-TRNA HYDROLASE ARFB"/>
    <property type="match status" value="1"/>
</dbReference>
<organism evidence="4 5">
    <name type="scientific">Actinokineospora auranticolor</name>
    <dbReference type="NCBI Taxonomy" id="155976"/>
    <lineage>
        <taxon>Bacteria</taxon>
        <taxon>Bacillati</taxon>
        <taxon>Actinomycetota</taxon>
        <taxon>Actinomycetes</taxon>
        <taxon>Pseudonocardiales</taxon>
        <taxon>Pseudonocardiaceae</taxon>
        <taxon>Actinokineospora</taxon>
    </lineage>
</organism>
<feature type="domain" description="Prokaryotic-type class I peptide chain release factors" evidence="3">
    <location>
        <begin position="14"/>
        <end position="139"/>
    </location>
</feature>
<feature type="region of interest" description="Disordered" evidence="2">
    <location>
        <begin position="102"/>
        <end position="145"/>
    </location>
</feature>
<dbReference type="GO" id="GO:0043022">
    <property type="term" value="F:ribosome binding"/>
    <property type="evidence" value="ECO:0007669"/>
    <property type="project" value="TreeGrafter"/>
</dbReference>
<dbReference type="Pfam" id="PF00472">
    <property type="entry name" value="RF-1"/>
    <property type="match status" value="1"/>
</dbReference>
<evidence type="ECO:0000313" key="4">
    <source>
        <dbReference type="EMBL" id="PPK67811.1"/>
    </source>
</evidence>
<proteinExistence type="inferred from homology"/>